<evidence type="ECO:0000313" key="4">
    <source>
        <dbReference type="Proteomes" id="UP001153954"/>
    </source>
</evidence>
<feature type="signal peptide" evidence="2">
    <location>
        <begin position="1"/>
        <end position="20"/>
    </location>
</feature>
<protein>
    <submittedName>
        <fullName evidence="3">Uncharacterized protein</fullName>
    </submittedName>
</protein>
<feature type="chain" id="PRO_5043381481" evidence="2">
    <location>
        <begin position="21"/>
        <end position="1098"/>
    </location>
</feature>
<name>A0AAU9TRH7_EUPED</name>
<comment type="caution">
    <text evidence="3">The sequence shown here is derived from an EMBL/GenBank/DDBJ whole genome shotgun (WGS) entry which is preliminary data.</text>
</comment>
<feature type="compositionally biased region" description="Basic residues" evidence="1">
    <location>
        <begin position="1034"/>
        <end position="1047"/>
    </location>
</feature>
<feature type="compositionally biased region" description="Basic and acidic residues" evidence="1">
    <location>
        <begin position="419"/>
        <end position="429"/>
    </location>
</feature>
<feature type="region of interest" description="Disordered" evidence="1">
    <location>
        <begin position="417"/>
        <end position="437"/>
    </location>
</feature>
<evidence type="ECO:0000313" key="3">
    <source>
        <dbReference type="EMBL" id="CAH2090274.1"/>
    </source>
</evidence>
<feature type="compositionally biased region" description="Acidic residues" evidence="1">
    <location>
        <begin position="959"/>
        <end position="971"/>
    </location>
</feature>
<feature type="region of interest" description="Disordered" evidence="1">
    <location>
        <begin position="66"/>
        <end position="85"/>
    </location>
</feature>
<dbReference type="EMBL" id="CAKOGL010000009">
    <property type="protein sequence ID" value="CAH2090274.1"/>
    <property type="molecule type" value="Genomic_DNA"/>
</dbReference>
<dbReference type="Proteomes" id="UP001153954">
    <property type="component" value="Unassembled WGS sequence"/>
</dbReference>
<evidence type="ECO:0000256" key="1">
    <source>
        <dbReference type="SAM" id="MobiDB-lite"/>
    </source>
</evidence>
<accession>A0AAU9TRH7</accession>
<organism evidence="3 4">
    <name type="scientific">Euphydryas editha</name>
    <name type="common">Edith's checkerspot</name>
    <dbReference type="NCBI Taxonomy" id="104508"/>
    <lineage>
        <taxon>Eukaryota</taxon>
        <taxon>Metazoa</taxon>
        <taxon>Ecdysozoa</taxon>
        <taxon>Arthropoda</taxon>
        <taxon>Hexapoda</taxon>
        <taxon>Insecta</taxon>
        <taxon>Pterygota</taxon>
        <taxon>Neoptera</taxon>
        <taxon>Endopterygota</taxon>
        <taxon>Lepidoptera</taxon>
        <taxon>Glossata</taxon>
        <taxon>Ditrysia</taxon>
        <taxon>Papilionoidea</taxon>
        <taxon>Nymphalidae</taxon>
        <taxon>Nymphalinae</taxon>
        <taxon>Euphydryas</taxon>
    </lineage>
</organism>
<feature type="region of interest" description="Disordered" evidence="1">
    <location>
        <begin position="959"/>
        <end position="1047"/>
    </location>
</feature>
<dbReference type="AlphaFoldDB" id="A0AAU9TRH7"/>
<feature type="region of interest" description="Disordered" evidence="1">
    <location>
        <begin position="96"/>
        <end position="116"/>
    </location>
</feature>
<sequence length="1098" mass="125740">MLRAKLRILVTIFIIEKVRCQDGFSDQDFYRLQQYTNNDDQTEAVTGYNINMMQREPLSQSITSVGGQYQVSDDNNGEYIRGERSKSRKVYRIKNPFQQQQGEEKNSRDSNIQDSGTAASNQYTAMQYSLPPEDFLQRLRAESQYHHQQQQLTTQVYPSPYSVTPQPQYSFSTIQPSNYDINQQSNQISSLEPKAYTPVYQTNVNSFQYSNPNLYSFDNAHSTPSPSYMSTPTPNAQYLGTPANTYVSSSSPIYLSSPQNVQQYVSSPNTNIQSGVLDYNNRVPTAGNNYDINNEVNKRRQIDHYDNSANGVRYSTNMQNQYQNDFPSSTISPTLSTYSESWQNPLTGSYNPQSKSENEYMQIQYQNLRYNNFQKDKQDSNSEISNSDNHRTGSMSSANNLFLNYIQPEYQFYSSIKTPTRDSDSEKNQSDVYSHGDYGWKLTDKKSSFEPELSTRNNYFKYQIHSVQPDSGAVSQVSFQMDSSKPFNHEYNTKSVSEKLEADDFARAAAKAHEKYKQQSESNKYISNSHYNNNVLSNAFGENSYYNIDNIKQNNKLHNTMIYANQQSEPVTSSPLFYINSRETLDSKTKPVFDHDKALKNIVSMDMSNVVQNLDTPTKLNPDAETNNRYNLFGYNKDPEEQHFKQYSRPFDSYYGDRNTLYSIKSKPDDYISIDKFKQLEQNIPYNGKLVATDSLHNIGSGNKRFVDDVTQSLNFVKQLSSNQQDNTQLSANVHQQGSRHSQLASDVANILKLNDIPYRLTQNLNSNSQYLRNNNFDHSYIPSPLPVSINQNVDKHHIDVAAEIINKLMSNKPNNFKNRERPESDSQSGNIFSTINGFKISNPFNVDLQIVADMLKGKTGIDDSQISTFREFNKPVPTKLDISQLQQLLQFKNENNGVALNNGLNTFSNSFFDIYNNGRPLYQGVKYSRSEEEPENIPIADSSNNHPIGAVIEEEDVVNGELSDESESSEDSLSLNLNDERPKSVHVNSGHRVMGERQRYPNTHSSRFSFKRKYPKSEFEEPYPLLKPPPPHSSRHRPVQKVEKGRRRVVKPKILRVYKTEPLFEADTSFVDDSKVTHFKQRLSGAEDKSDTVNEGE</sequence>
<proteinExistence type="predicted"/>
<reference evidence="3" key="1">
    <citation type="submission" date="2022-03" db="EMBL/GenBank/DDBJ databases">
        <authorList>
            <person name="Tunstrom K."/>
        </authorList>
    </citation>
    <scope>NUCLEOTIDE SEQUENCE</scope>
</reference>
<gene>
    <name evidence="3" type="ORF">EEDITHA_LOCUS6245</name>
</gene>
<keyword evidence="2" id="KW-0732">Signal</keyword>
<keyword evidence="4" id="KW-1185">Reference proteome</keyword>
<evidence type="ECO:0000256" key="2">
    <source>
        <dbReference type="SAM" id="SignalP"/>
    </source>
</evidence>